<evidence type="ECO:0000313" key="2">
    <source>
        <dbReference type="Proteomes" id="UP000683511"/>
    </source>
</evidence>
<dbReference type="Proteomes" id="UP000683511">
    <property type="component" value="Chromosome"/>
</dbReference>
<organism evidence="1 2">
    <name type="scientific">Richelia sinica FACHB-800</name>
    <dbReference type="NCBI Taxonomy" id="1357546"/>
    <lineage>
        <taxon>Bacteria</taxon>
        <taxon>Bacillati</taxon>
        <taxon>Cyanobacteriota</taxon>
        <taxon>Cyanophyceae</taxon>
        <taxon>Nostocales</taxon>
        <taxon>Nostocaceae</taxon>
        <taxon>Richelia</taxon>
    </lineage>
</organism>
<evidence type="ECO:0000313" key="1">
    <source>
        <dbReference type="EMBL" id="QXE21453.1"/>
    </source>
</evidence>
<proteinExistence type="predicted"/>
<dbReference type="EMBL" id="CP021056">
    <property type="protein sequence ID" value="QXE21453.1"/>
    <property type="molecule type" value="Genomic_DNA"/>
</dbReference>
<dbReference type="AlphaFoldDB" id="A0A975T3E9"/>
<reference evidence="1" key="1">
    <citation type="submission" date="2017-04" db="EMBL/GenBank/DDBJ databases">
        <title>Genome deletions in a multicellular cyanobacterial endosymbiont for morphological adaptation in marine diatoms.</title>
        <authorList>
            <person name="Wang Y."/>
            <person name="Gao H."/>
            <person name="Li R."/>
            <person name="Xu X."/>
        </authorList>
    </citation>
    <scope>NUCLEOTIDE SEQUENCE</scope>
    <source>
        <strain evidence="1">FACHB 800</strain>
    </source>
</reference>
<dbReference type="KEGG" id="rsin:B6N60_00127"/>
<gene>
    <name evidence="1" type="ORF">B6N60_00127</name>
</gene>
<accession>A0A975T3E9</accession>
<keyword evidence="2" id="KW-1185">Reference proteome</keyword>
<name>A0A975T3E9_9NOST</name>
<protein>
    <submittedName>
        <fullName evidence="1">Uncharacterized protein</fullName>
    </submittedName>
</protein>
<sequence length="46" mass="5556">MEGIDKREDLVKYRFPEQKPTTREIQRTTKVVVKRGIGRNNHRDIF</sequence>